<feature type="region of interest" description="Disordered" evidence="9">
    <location>
        <begin position="319"/>
        <end position="344"/>
    </location>
</feature>
<comment type="catalytic activity">
    <reaction evidence="1">
        <text>[E2 ubiquitin-conjugating enzyme]-S-ubiquitinyl-L-cysteine + [acceptor protein]-L-lysine = [E2 ubiquitin-conjugating enzyme]-L-cysteine + [acceptor protein]-N(6)-ubiquitinyl-L-lysine.</text>
        <dbReference type="EC" id="2.3.2.31"/>
    </reaction>
</comment>
<dbReference type="CDD" id="cd20335">
    <property type="entry name" value="BRcat_RBR"/>
    <property type="match status" value="1"/>
</dbReference>
<evidence type="ECO:0000256" key="9">
    <source>
        <dbReference type="SAM" id="MobiDB-lite"/>
    </source>
</evidence>
<proteinExistence type="predicted"/>
<keyword evidence="8" id="KW-0862">Zinc</keyword>
<feature type="domain" description="RING-type" evidence="10">
    <location>
        <begin position="1"/>
        <end position="197"/>
    </location>
</feature>
<dbReference type="Pfam" id="PF01485">
    <property type="entry name" value="IBR"/>
    <property type="match status" value="2"/>
</dbReference>
<evidence type="ECO:0000256" key="5">
    <source>
        <dbReference type="ARBA" id="ARBA00022737"/>
    </source>
</evidence>
<dbReference type="GO" id="GO:0016567">
    <property type="term" value="P:protein ubiquitination"/>
    <property type="evidence" value="ECO:0007669"/>
    <property type="project" value="InterPro"/>
</dbReference>
<dbReference type="AlphaFoldDB" id="A0A9P4PJK2"/>
<name>A0A9P4PJK2_9PLEO</name>
<evidence type="ECO:0000256" key="6">
    <source>
        <dbReference type="ARBA" id="ARBA00022771"/>
    </source>
</evidence>
<protein>
    <recommendedName>
        <fullName evidence="2">RBR-type E3 ubiquitin transferase</fullName>
        <ecNumber evidence="2">2.3.2.31</ecNumber>
    </recommendedName>
</protein>
<keyword evidence="3" id="KW-0808">Transferase</keyword>
<dbReference type="Gene3D" id="1.20.120.1750">
    <property type="match status" value="1"/>
</dbReference>
<dbReference type="Gene3D" id="3.30.40.10">
    <property type="entry name" value="Zinc/RING finger domain, C3HC4 (zinc finger)"/>
    <property type="match status" value="1"/>
</dbReference>
<dbReference type="InterPro" id="IPR002867">
    <property type="entry name" value="IBR_dom"/>
</dbReference>
<dbReference type="SUPFAM" id="SSF57850">
    <property type="entry name" value="RING/U-box"/>
    <property type="match status" value="1"/>
</dbReference>
<dbReference type="GO" id="GO:0061630">
    <property type="term" value="F:ubiquitin protein ligase activity"/>
    <property type="evidence" value="ECO:0007669"/>
    <property type="project" value="UniProtKB-EC"/>
</dbReference>
<dbReference type="Proteomes" id="UP000799764">
    <property type="component" value="Unassembled WGS sequence"/>
</dbReference>
<dbReference type="InterPro" id="IPR031127">
    <property type="entry name" value="E3_UB_ligase_RBR"/>
</dbReference>
<evidence type="ECO:0000313" key="12">
    <source>
        <dbReference type="Proteomes" id="UP000799764"/>
    </source>
</evidence>
<dbReference type="InterPro" id="IPR013083">
    <property type="entry name" value="Znf_RING/FYVE/PHD"/>
</dbReference>
<comment type="caution">
    <text evidence="11">The sequence shown here is derived from an EMBL/GenBank/DDBJ whole genome shotgun (WGS) entry which is preliminary data.</text>
</comment>
<gene>
    <name evidence="11" type="ORF">P171DRAFT_413371</name>
</gene>
<evidence type="ECO:0000256" key="7">
    <source>
        <dbReference type="ARBA" id="ARBA00022786"/>
    </source>
</evidence>
<keyword evidence="6" id="KW-0863">Zinc-finger</keyword>
<dbReference type="PROSITE" id="PS51873">
    <property type="entry name" value="TRIAD"/>
    <property type="match status" value="1"/>
</dbReference>
<keyword evidence="7" id="KW-0833">Ubl conjugation pathway</keyword>
<evidence type="ECO:0000256" key="8">
    <source>
        <dbReference type="ARBA" id="ARBA00022833"/>
    </source>
</evidence>
<evidence type="ECO:0000259" key="10">
    <source>
        <dbReference type="PROSITE" id="PS51873"/>
    </source>
</evidence>
<reference evidence="11" key="1">
    <citation type="journal article" date="2020" name="Stud. Mycol.">
        <title>101 Dothideomycetes genomes: a test case for predicting lifestyles and emergence of pathogens.</title>
        <authorList>
            <person name="Haridas S."/>
            <person name="Albert R."/>
            <person name="Binder M."/>
            <person name="Bloem J."/>
            <person name="Labutti K."/>
            <person name="Salamov A."/>
            <person name="Andreopoulos B."/>
            <person name="Baker S."/>
            <person name="Barry K."/>
            <person name="Bills G."/>
            <person name="Bluhm B."/>
            <person name="Cannon C."/>
            <person name="Castanera R."/>
            <person name="Culley D."/>
            <person name="Daum C."/>
            <person name="Ezra D."/>
            <person name="Gonzalez J."/>
            <person name="Henrissat B."/>
            <person name="Kuo A."/>
            <person name="Liang C."/>
            <person name="Lipzen A."/>
            <person name="Lutzoni F."/>
            <person name="Magnuson J."/>
            <person name="Mondo S."/>
            <person name="Nolan M."/>
            <person name="Ohm R."/>
            <person name="Pangilinan J."/>
            <person name="Park H.-J."/>
            <person name="Ramirez L."/>
            <person name="Alfaro M."/>
            <person name="Sun H."/>
            <person name="Tritt A."/>
            <person name="Yoshinaga Y."/>
            <person name="Zwiers L.-H."/>
            <person name="Turgeon B."/>
            <person name="Goodwin S."/>
            <person name="Spatafora J."/>
            <person name="Crous P."/>
            <person name="Grigoriev I."/>
        </authorList>
    </citation>
    <scope>NUCLEOTIDE SEQUENCE</scope>
    <source>
        <strain evidence="11">CBS 690.94</strain>
    </source>
</reference>
<sequence length="406" mass="45773">MDDDLPATKTAKLSCGHRMCHSCLKRQFTLSVSDPKHMPPTCCNAEHIPLQKVERLFDDKFKRQWNKKYEEYTTANRLYCPTRGCGEWIKPSKIRMDLTYGRKYARCGRCSTRVCVLCSGKFHTKRECPKDEETNRLVEMAKEKGWQRCYNCRAVVELKEGCNHMTCRCTAQFCMVCAAPWKTCNCPWFTYAHIADEDRLNDMRVPYHDVVEVVEVPSQPDAVPFRRASTRSRRRPERDLDRAGDILAAHLQAQLRMDGPPTASELNRAVPAVGVYGLGNSGGHHMNESYAVRPLATAAARTATRSAAPRSFFSSLRVAREAPREAPRAAPREAPREAPRPQVVHTVQTVRASAMAGLSRDGSKRGANRVGTWLSHVSVDEEAIHTAARDVEVDDWRIDGSVRGID</sequence>
<feature type="compositionally biased region" description="Basic and acidic residues" evidence="9">
    <location>
        <begin position="319"/>
        <end position="339"/>
    </location>
</feature>
<evidence type="ECO:0000256" key="3">
    <source>
        <dbReference type="ARBA" id="ARBA00022679"/>
    </source>
</evidence>
<organism evidence="11 12">
    <name type="scientific">Karstenula rhodostoma CBS 690.94</name>
    <dbReference type="NCBI Taxonomy" id="1392251"/>
    <lineage>
        <taxon>Eukaryota</taxon>
        <taxon>Fungi</taxon>
        <taxon>Dikarya</taxon>
        <taxon>Ascomycota</taxon>
        <taxon>Pezizomycotina</taxon>
        <taxon>Dothideomycetes</taxon>
        <taxon>Pleosporomycetidae</taxon>
        <taxon>Pleosporales</taxon>
        <taxon>Massarineae</taxon>
        <taxon>Didymosphaeriaceae</taxon>
        <taxon>Karstenula</taxon>
    </lineage>
</organism>
<keyword evidence="4" id="KW-0479">Metal-binding</keyword>
<accession>A0A9P4PJK2</accession>
<dbReference type="PANTHER" id="PTHR11685">
    <property type="entry name" value="RBR FAMILY RING FINGER AND IBR DOMAIN-CONTAINING"/>
    <property type="match status" value="1"/>
</dbReference>
<dbReference type="EMBL" id="MU001500">
    <property type="protein sequence ID" value="KAF2445230.1"/>
    <property type="molecule type" value="Genomic_DNA"/>
</dbReference>
<dbReference type="CDD" id="cd22584">
    <property type="entry name" value="Rcat_RBR_unk"/>
    <property type="match status" value="1"/>
</dbReference>
<evidence type="ECO:0000313" key="11">
    <source>
        <dbReference type="EMBL" id="KAF2445230.1"/>
    </source>
</evidence>
<evidence type="ECO:0000256" key="2">
    <source>
        <dbReference type="ARBA" id="ARBA00012251"/>
    </source>
</evidence>
<dbReference type="InterPro" id="IPR044066">
    <property type="entry name" value="TRIAD_supradom"/>
</dbReference>
<keyword evidence="5" id="KW-0677">Repeat</keyword>
<keyword evidence="12" id="KW-1185">Reference proteome</keyword>
<dbReference type="OrthoDB" id="9977870at2759"/>
<dbReference type="GO" id="GO:0008270">
    <property type="term" value="F:zinc ion binding"/>
    <property type="evidence" value="ECO:0007669"/>
    <property type="project" value="UniProtKB-KW"/>
</dbReference>
<evidence type="ECO:0000256" key="1">
    <source>
        <dbReference type="ARBA" id="ARBA00001798"/>
    </source>
</evidence>
<dbReference type="EC" id="2.3.2.31" evidence="2"/>
<evidence type="ECO:0000256" key="4">
    <source>
        <dbReference type="ARBA" id="ARBA00022723"/>
    </source>
</evidence>